<feature type="transmembrane region" description="Helical" evidence="1">
    <location>
        <begin position="142"/>
        <end position="169"/>
    </location>
</feature>
<dbReference type="RefSeq" id="WP_326832174.1">
    <property type="nucleotide sequence ID" value="NZ_VUNC01000001.1"/>
</dbReference>
<evidence type="ECO:0000313" key="2">
    <source>
        <dbReference type="EMBL" id="MST72013.1"/>
    </source>
</evidence>
<dbReference type="EMBL" id="VUNC01000001">
    <property type="protein sequence ID" value="MST72013.1"/>
    <property type="molecule type" value="Genomic_DNA"/>
</dbReference>
<dbReference type="Pfam" id="PF04474">
    <property type="entry name" value="DUF554"/>
    <property type="match status" value="1"/>
</dbReference>
<dbReference type="InterPro" id="IPR007563">
    <property type="entry name" value="DUF554"/>
</dbReference>
<feature type="transmembrane region" description="Helical" evidence="1">
    <location>
        <begin position="43"/>
        <end position="72"/>
    </location>
</feature>
<name>A0A6N7XCE3_9ACTN</name>
<reference evidence="2 3" key="1">
    <citation type="submission" date="2019-08" db="EMBL/GenBank/DDBJ databases">
        <title>In-depth cultivation of the pig gut microbiome towards novel bacterial diversity and tailored functional studies.</title>
        <authorList>
            <person name="Wylensek D."/>
            <person name="Hitch T.C.A."/>
            <person name="Clavel T."/>
        </authorList>
    </citation>
    <scope>NUCLEOTIDE SEQUENCE [LARGE SCALE GENOMIC DNA]</scope>
    <source>
        <strain evidence="2 3">CA-Schmier-601-WT-1</strain>
    </source>
</reference>
<dbReference type="PANTHER" id="PTHR36111">
    <property type="entry name" value="INNER MEMBRANE PROTEIN-RELATED"/>
    <property type="match status" value="1"/>
</dbReference>
<gene>
    <name evidence="2" type="ORF">FYJ68_02655</name>
</gene>
<accession>A0A6N7XCE3</accession>
<organism evidence="2 3">
    <name type="scientific">Olsenella porci</name>
    <dbReference type="NCBI Taxonomy" id="2652279"/>
    <lineage>
        <taxon>Bacteria</taxon>
        <taxon>Bacillati</taxon>
        <taxon>Actinomycetota</taxon>
        <taxon>Coriobacteriia</taxon>
        <taxon>Coriobacteriales</taxon>
        <taxon>Atopobiaceae</taxon>
        <taxon>Olsenella</taxon>
    </lineage>
</organism>
<sequence length="238" mass="24387">MILLGALVNGLEAAAGGIIGLLFKGRVSDDLGDFLLKGQGLAVVLVGVQGMVNGGSVIVVTLAMALGCLIGYRLDIDGHVHRLGQRVQRRLNERFAGSERLGSFSEGFVAATLFTCTGAMAIMGSIQSGIQLDHSTLVAKGLIDLVVCVPLAATMGIGVPFCGLSLLAYEGVLSALAALLGSVVTKAVITQVVCTGSLLLFAVGTNLLKVTNIKVANMLPAAFVPFVLVPLMQVAGLV</sequence>
<keyword evidence="1" id="KW-1133">Transmembrane helix</keyword>
<dbReference type="AlphaFoldDB" id="A0A6N7XCE3"/>
<keyword evidence="1" id="KW-0472">Membrane</keyword>
<evidence type="ECO:0000256" key="1">
    <source>
        <dbReference type="SAM" id="Phobius"/>
    </source>
</evidence>
<proteinExistence type="predicted"/>
<dbReference type="Proteomes" id="UP000469325">
    <property type="component" value="Unassembled WGS sequence"/>
</dbReference>
<keyword evidence="3" id="KW-1185">Reference proteome</keyword>
<keyword evidence="1" id="KW-0812">Transmembrane</keyword>
<feature type="transmembrane region" description="Helical" evidence="1">
    <location>
        <begin position="175"/>
        <end position="203"/>
    </location>
</feature>
<feature type="transmembrane region" description="Helical" evidence="1">
    <location>
        <begin position="6"/>
        <end position="23"/>
    </location>
</feature>
<comment type="caution">
    <text evidence="2">The sequence shown here is derived from an EMBL/GenBank/DDBJ whole genome shotgun (WGS) entry which is preliminary data.</text>
</comment>
<dbReference type="PANTHER" id="PTHR36111:SF2">
    <property type="entry name" value="INNER MEMBRANE PROTEIN"/>
    <property type="match status" value="1"/>
</dbReference>
<protein>
    <submittedName>
        <fullName evidence="2">DUF554 domain-containing protein</fullName>
    </submittedName>
</protein>
<feature type="transmembrane region" description="Helical" evidence="1">
    <location>
        <begin position="215"/>
        <end position="235"/>
    </location>
</feature>
<evidence type="ECO:0000313" key="3">
    <source>
        <dbReference type="Proteomes" id="UP000469325"/>
    </source>
</evidence>